<dbReference type="Pfam" id="PF03062">
    <property type="entry name" value="MBOAT"/>
    <property type="match status" value="1"/>
</dbReference>
<keyword evidence="11 13" id="KW-0012">Acyltransferase</keyword>
<evidence type="ECO:0000256" key="7">
    <source>
        <dbReference type="ARBA" id="ARBA00022692"/>
    </source>
</evidence>
<accession>A0ABU7LUQ0</accession>
<keyword evidence="8" id="KW-0016">Alginate biosynthesis</keyword>
<proteinExistence type="inferred from homology"/>
<dbReference type="EMBL" id="JAZDRP010000012">
    <property type="protein sequence ID" value="MEE2527341.1"/>
    <property type="molecule type" value="Genomic_DNA"/>
</dbReference>
<dbReference type="InterPro" id="IPR028362">
    <property type="entry name" value="AlgI"/>
</dbReference>
<dbReference type="Proteomes" id="UP001354971">
    <property type="component" value="Unassembled WGS sequence"/>
</dbReference>
<comment type="caution">
    <text evidence="15">The sequence shown here is derived from an EMBL/GenBank/DDBJ whole genome shotgun (WGS) entry which is preliminary data.</text>
</comment>
<comment type="pathway">
    <text evidence="2">Glycan biosynthesis; alginate biosynthesis.</text>
</comment>
<keyword evidence="16" id="KW-1185">Reference proteome</keyword>
<gene>
    <name evidence="15" type="ORF">V0U79_13320</name>
</gene>
<evidence type="ECO:0000313" key="15">
    <source>
        <dbReference type="EMBL" id="MEE2527341.1"/>
    </source>
</evidence>
<comment type="subcellular location">
    <subcellularLocation>
        <location evidence="1">Cell membrane</location>
        <topology evidence="1">Multi-pass membrane protein</topology>
    </subcellularLocation>
</comment>
<evidence type="ECO:0000256" key="8">
    <source>
        <dbReference type="ARBA" id="ARBA00022841"/>
    </source>
</evidence>
<feature type="transmembrane region" description="Helical" evidence="14">
    <location>
        <begin position="115"/>
        <end position="133"/>
    </location>
</feature>
<feature type="transmembrane region" description="Helical" evidence="14">
    <location>
        <begin position="312"/>
        <end position="334"/>
    </location>
</feature>
<evidence type="ECO:0000256" key="13">
    <source>
        <dbReference type="PIRNR" id="PIRNR016636"/>
    </source>
</evidence>
<dbReference type="PANTHER" id="PTHR13285">
    <property type="entry name" value="ACYLTRANSFERASE"/>
    <property type="match status" value="1"/>
</dbReference>
<evidence type="ECO:0000256" key="12">
    <source>
        <dbReference type="ARBA" id="ARBA00031030"/>
    </source>
</evidence>
<dbReference type="InterPro" id="IPR004299">
    <property type="entry name" value="MBOAT_fam"/>
</dbReference>
<feature type="transmembrane region" description="Helical" evidence="14">
    <location>
        <begin position="354"/>
        <end position="377"/>
    </location>
</feature>
<keyword evidence="6 13" id="KW-0808">Transferase</keyword>
<keyword evidence="9 14" id="KW-1133">Transmembrane helix</keyword>
<evidence type="ECO:0000256" key="5">
    <source>
        <dbReference type="ARBA" id="ARBA00022475"/>
    </source>
</evidence>
<dbReference type="RefSeq" id="WP_330200003.1">
    <property type="nucleotide sequence ID" value="NZ_JAZDRP010000012.1"/>
</dbReference>
<evidence type="ECO:0000256" key="11">
    <source>
        <dbReference type="ARBA" id="ARBA00023315"/>
    </source>
</evidence>
<feature type="transmembrane region" description="Helical" evidence="14">
    <location>
        <begin position="408"/>
        <end position="427"/>
    </location>
</feature>
<feature type="transmembrane region" description="Helical" evidence="14">
    <location>
        <begin position="6"/>
        <end position="23"/>
    </location>
</feature>
<dbReference type="InterPro" id="IPR024194">
    <property type="entry name" value="Ac/AlaTfrase_AlgI/DltB"/>
</dbReference>
<feature type="transmembrane region" description="Helical" evidence="14">
    <location>
        <begin position="454"/>
        <end position="471"/>
    </location>
</feature>
<sequence>MLFNSFEFLFLFLPATLGVYYVLRRWVAHNAALVALTIASFVFYAWWDIRYLPLLLGSIAVNHVLGLLIEKRGSQPWLAIGIVANLASIGLFKYADFFLGNINAVAGTEIPLPGFALPLAISFFTFQQISFLVDVARRETKTSGWLGHGLFVSFFPQLIAGPIVRHNQIAPQYEDTDRKDDWAENIGVGMSIFAVGISKKVLLADNFEPYAASAFNAAARGDEVGLLEAWTGALCYTFQIFFDFSGYSDMAIGLARMFGYRLPINFNAPYRARSIIDFWRRWHITLSQFLRDYLYIPLGGNRKGPARRAINLALVMLLGGLWHGAAWTFVFWGALHGLALAWCNVLNRFRPNGLIPSMPWVSVLCTFLFVVFAWVFFRATSFDAAILMLQGMAGFNGVGPGVSDEPFIAIAIGLAIVWGLPDTASVFKDWFDDVTLKTAGLVPQKGLRFTTRPWIAGTLAFLLFLSIVNAWNTAEFIYYNF</sequence>
<feature type="transmembrane region" description="Helical" evidence="14">
    <location>
        <begin position="76"/>
        <end position="95"/>
    </location>
</feature>
<evidence type="ECO:0000313" key="16">
    <source>
        <dbReference type="Proteomes" id="UP001354971"/>
    </source>
</evidence>
<evidence type="ECO:0000256" key="6">
    <source>
        <dbReference type="ARBA" id="ARBA00022679"/>
    </source>
</evidence>
<evidence type="ECO:0000256" key="14">
    <source>
        <dbReference type="SAM" id="Phobius"/>
    </source>
</evidence>
<evidence type="ECO:0000256" key="2">
    <source>
        <dbReference type="ARBA" id="ARBA00005182"/>
    </source>
</evidence>
<evidence type="ECO:0000256" key="4">
    <source>
        <dbReference type="ARBA" id="ARBA00016084"/>
    </source>
</evidence>
<dbReference type="InterPro" id="IPR051085">
    <property type="entry name" value="MB_O-acyltransferase"/>
</dbReference>
<dbReference type="PANTHER" id="PTHR13285:SF23">
    <property type="entry name" value="TEICHOIC ACID D-ALANYLTRANSFERASE"/>
    <property type="match status" value="1"/>
</dbReference>
<feature type="transmembrane region" description="Helical" evidence="14">
    <location>
        <begin position="53"/>
        <end position="69"/>
    </location>
</feature>
<organism evidence="15 16">
    <name type="scientific">Hyphobacterium lacteum</name>
    <dbReference type="NCBI Taxonomy" id="3116575"/>
    <lineage>
        <taxon>Bacteria</taxon>
        <taxon>Pseudomonadati</taxon>
        <taxon>Pseudomonadota</taxon>
        <taxon>Alphaproteobacteria</taxon>
        <taxon>Maricaulales</taxon>
        <taxon>Maricaulaceae</taxon>
        <taxon>Hyphobacterium</taxon>
    </lineage>
</organism>
<keyword evidence="5 13" id="KW-1003">Cell membrane</keyword>
<reference evidence="15 16" key="1">
    <citation type="submission" date="2024-01" db="EMBL/GenBank/DDBJ databases">
        <title>Hyphobacterium bacterium isolated from marine sediment.</title>
        <authorList>
            <person name="Zhao S."/>
        </authorList>
    </citation>
    <scope>NUCLEOTIDE SEQUENCE [LARGE SCALE GENOMIC DNA]</scope>
    <source>
        <strain evidence="16">HN65</strain>
    </source>
</reference>
<evidence type="ECO:0000256" key="9">
    <source>
        <dbReference type="ARBA" id="ARBA00022989"/>
    </source>
</evidence>
<evidence type="ECO:0000256" key="10">
    <source>
        <dbReference type="ARBA" id="ARBA00023136"/>
    </source>
</evidence>
<comment type="similarity">
    <text evidence="3 13">Belongs to the membrane-bound acyltransferase family.</text>
</comment>
<name>A0ABU7LUQ0_9PROT</name>
<dbReference type="PIRSF" id="PIRSF016636">
    <property type="entry name" value="AlgI_DltB"/>
    <property type="match status" value="1"/>
</dbReference>
<protein>
    <recommendedName>
        <fullName evidence="4">Probable alginate O-acetylase AlgI</fullName>
    </recommendedName>
    <alternativeName>
        <fullName evidence="12">Alginate biosynthesis protein AlgI</fullName>
    </alternativeName>
</protein>
<feature type="transmembrane region" description="Helical" evidence="14">
    <location>
        <begin position="30"/>
        <end position="47"/>
    </location>
</feature>
<evidence type="ECO:0000256" key="3">
    <source>
        <dbReference type="ARBA" id="ARBA00010323"/>
    </source>
</evidence>
<keyword evidence="10 13" id="KW-0472">Membrane</keyword>
<dbReference type="PIRSF" id="PIRSF500217">
    <property type="entry name" value="AlgI"/>
    <property type="match status" value="1"/>
</dbReference>
<evidence type="ECO:0000256" key="1">
    <source>
        <dbReference type="ARBA" id="ARBA00004651"/>
    </source>
</evidence>
<keyword evidence="7 14" id="KW-0812">Transmembrane</keyword>